<feature type="chain" id="PRO_5043051408" evidence="7">
    <location>
        <begin position="39"/>
        <end position="782"/>
    </location>
</feature>
<dbReference type="Gene3D" id="1.10.510.10">
    <property type="entry name" value="Transferase(Phosphotransferase) domain 1"/>
    <property type="match status" value="1"/>
</dbReference>
<dbReference type="InterPro" id="IPR001245">
    <property type="entry name" value="Ser-Thr/Tyr_kinase_cat_dom"/>
</dbReference>
<organism evidence="10 11">
    <name type="scientific">Quercus rubra</name>
    <name type="common">Northern red oak</name>
    <name type="synonym">Quercus borealis</name>
    <dbReference type="NCBI Taxonomy" id="3512"/>
    <lineage>
        <taxon>Eukaryota</taxon>
        <taxon>Viridiplantae</taxon>
        <taxon>Streptophyta</taxon>
        <taxon>Embryophyta</taxon>
        <taxon>Tracheophyta</taxon>
        <taxon>Spermatophyta</taxon>
        <taxon>Magnoliopsida</taxon>
        <taxon>eudicotyledons</taxon>
        <taxon>Gunneridae</taxon>
        <taxon>Pentapetalae</taxon>
        <taxon>rosids</taxon>
        <taxon>fabids</taxon>
        <taxon>Fagales</taxon>
        <taxon>Fagaceae</taxon>
        <taxon>Quercus</taxon>
    </lineage>
</organism>
<evidence type="ECO:0000256" key="7">
    <source>
        <dbReference type="SAM" id="SignalP"/>
    </source>
</evidence>
<dbReference type="PROSITE" id="PS51910">
    <property type="entry name" value="GH18_2"/>
    <property type="match status" value="1"/>
</dbReference>
<feature type="domain" description="GH18" evidence="9">
    <location>
        <begin position="42"/>
        <end position="383"/>
    </location>
</feature>
<evidence type="ECO:0000259" key="8">
    <source>
        <dbReference type="PROSITE" id="PS50011"/>
    </source>
</evidence>
<keyword evidence="6" id="KW-0812">Transmembrane</keyword>
<evidence type="ECO:0000256" key="3">
    <source>
        <dbReference type="ARBA" id="ARBA00022741"/>
    </source>
</evidence>
<keyword evidence="6" id="KW-1133">Transmembrane helix</keyword>
<evidence type="ECO:0000256" key="1">
    <source>
        <dbReference type="ARBA" id="ARBA00022527"/>
    </source>
</evidence>
<reference evidence="10 11" key="1">
    <citation type="journal article" date="2023" name="G3 (Bethesda)">
        <title>A haplotype-resolved chromosome-scale genome for Quercus rubra L. provides insights into the genetics of adaptive traits for red oak species.</title>
        <authorList>
            <person name="Kapoor B."/>
            <person name="Jenkins J."/>
            <person name="Schmutz J."/>
            <person name="Zhebentyayeva T."/>
            <person name="Kuelheim C."/>
            <person name="Coggeshall M."/>
            <person name="Heim C."/>
            <person name="Lasky J.R."/>
            <person name="Leites L."/>
            <person name="Islam-Faridi N."/>
            <person name="Romero-Severson J."/>
            <person name="DeLeo V.L."/>
            <person name="Lucas S.M."/>
            <person name="Lazic D."/>
            <person name="Gailing O."/>
            <person name="Carlson J."/>
            <person name="Staton M."/>
        </authorList>
    </citation>
    <scope>NUCLEOTIDE SEQUENCE [LARGE SCALE GENOMIC DNA]</scope>
    <source>
        <strain evidence="10">Pseudo-F2</strain>
    </source>
</reference>
<dbReference type="SUPFAM" id="SSF54556">
    <property type="entry name" value="Chitinase insertion domain"/>
    <property type="match status" value="1"/>
</dbReference>
<dbReference type="GO" id="GO:0005975">
    <property type="term" value="P:carbohydrate metabolic process"/>
    <property type="evidence" value="ECO:0007669"/>
    <property type="project" value="InterPro"/>
</dbReference>
<dbReference type="PANTHER" id="PTHR27002:SF559">
    <property type="entry name" value="CYSTEINE-RICH RLK (RECEPTOR-LIKE KINASE) PROTEIN"/>
    <property type="match status" value="1"/>
</dbReference>
<name>A0AAN7G132_QUERU</name>
<sequence>MVPTSNYQSIRHHFSMASKLVTLLFLLHFLLLKSYCSTQQSWIKAGYYYSGSETVISDINSKLFTHLLCAFAYINSSDYHLSINSSTEQKFSTFTNTVKLKNPLVTTLLSVWVGREDSPIFFSMINQSSFRNSFIQSSIETARFYGFHGIDLCGVLPSKSSDMTNLDTLLNEWRIAVASEAKNSSKSELLLVMSSYYLPALDSVSYPIESMMKNLDWVHVKAYDYHVPRIDNFTYTHAALYDPMNGANTDRGIKEWKRRGFLLSKLVLGLPYHGYAWTLLDPNNNAMGAPAIGPAVTADGSMGYKYLKTYLRSFPSEAVYNATYVVNFCTIGPTWINYDDVEAVKAKVSYAKQSGLLGFNVFQIGNDDNWVLSRAAQGEDDDQHNKSHRLLIILPTAVAVVLLLSSIICYLQSSVIKSRCFIDSAKRLLYKVRIKILAAEDLNGNASNLQVFSYSAINAATNNFSSENKLGEGGYGPVYKGNLRNGQEIAVKRLSRTSNQGLEEFKNEVTLTARLQHVNLVRVLGYCTEREENMLIYEYMPNGSLDLYLFDPPRCSLLDWRKRVDIIAGIIQGLLYLQEYSNFIIIHRDLKASNILLDNEMKPKISDFGMARIFRKDEHEANTGRIVGTYGYVPPEYVKKGIYSMKFDVYSFGVLLLQIISGKRNTRYYGTHDNLNLLDYAHKLWKEGRGFEFIHPSLDDSCSYYKLLRCMQVALLCVQENPVDRPSMLEVSSMLKNETEAINNPKKPAFSIQRDENEEEKCPLQEKMCSVDDATISQVVPR</sequence>
<evidence type="ECO:0000256" key="2">
    <source>
        <dbReference type="ARBA" id="ARBA00022679"/>
    </source>
</evidence>
<dbReference type="Gene3D" id="3.20.20.80">
    <property type="entry name" value="Glycosidases"/>
    <property type="match status" value="1"/>
</dbReference>
<dbReference type="GO" id="GO:0005524">
    <property type="term" value="F:ATP binding"/>
    <property type="evidence" value="ECO:0007669"/>
    <property type="project" value="UniProtKB-KW"/>
</dbReference>
<accession>A0AAN7G132</accession>
<dbReference type="Pfam" id="PF07714">
    <property type="entry name" value="PK_Tyr_Ser-Thr"/>
    <property type="match status" value="1"/>
</dbReference>
<feature type="transmembrane region" description="Helical" evidence="6">
    <location>
        <begin position="390"/>
        <end position="411"/>
    </location>
</feature>
<keyword evidence="4" id="KW-0418">Kinase</keyword>
<keyword evidence="5" id="KW-0067">ATP-binding</keyword>
<dbReference type="InterPro" id="IPR001223">
    <property type="entry name" value="Glyco_hydro18_cat"/>
</dbReference>
<evidence type="ECO:0000259" key="9">
    <source>
        <dbReference type="PROSITE" id="PS51910"/>
    </source>
</evidence>
<dbReference type="SMART" id="SM00636">
    <property type="entry name" value="Glyco_18"/>
    <property type="match status" value="1"/>
</dbReference>
<feature type="signal peptide" evidence="7">
    <location>
        <begin position="1"/>
        <end position="38"/>
    </location>
</feature>
<dbReference type="FunFam" id="3.30.200.20:FF:000951">
    <property type="entry name" value="Uncharacterized protein"/>
    <property type="match status" value="1"/>
</dbReference>
<protein>
    <submittedName>
        <fullName evidence="10">Uncharacterized protein</fullName>
    </submittedName>
</protein>
<dbReference type="Pfam" id="PF00704">
    <property type="entry name" value="Glyco_hydro_18"/>
    <property type="match status" value="1"/>
</dbReference>
<dbReference type="InterPro" id="IPR017853">
    <property type="entry name" value="GH"/>
</dbReference>
<dbReference type="Gene3D" id="3.10.50.10">
    <property type="match status" value="1"/>
</dbReference>
<dbReference type="SUPFAM" id="SSF56112">
    <property type="entry name" value="Protein kinase-like (PK-like)"/>
    <property type="match status" value="1"/>
</dbReference>
<keyword evidence="6" id="KW-0472">Membrane</keyword>
<dbReference type="InterPro" id="IPR000719">
    <property type="entry name" value="Prot_kinase_dom"/>
</dbReference>
<evidence type="ECO:0000256" key="4">
    <source>
        <dbReference type="ARBA" id="ARBA00022777"/>
    </source>
</evidence>
<dbReference type="GO" id="GO:0004674">
    <property type="term" value="F:protein serine/threonine kinase activity"/>
    <property type="evidence" value="ECO:0007669"/>
    <property type="project" value="UniProtKB-KW"/>
</dbReference>
<keyword evidence="2" id="KW-0808">Transferase</keyword>
<dbReference type="SMART" id="SM00220">
    <property type="entry name" value="S_TKc"/>
    <property type="match status" value="1"/>
</dbReference>
<dbReference type="CDD" id="cd02879">
    <property type="entry name" value="GH18_plant_chitinase_class_V"/>
    <property type="match status" value="1"/>
</dbReference>
<dbReference type="FunFam" id="3.10.50.10:FF:000015">
    <property type="entry name" value="Chitotriosidase-1"/>
    <property type="match status" value="1"/>
</dbReference>
<keyword evidence="1" id="KW-0723">Serine/threonine-protein kinase</keyword>
<dbReference type="CDD" id="cd14066">
    <property type="entry name" value="STKc_IRAK"/>
    <property type="match status" value="1"/>
</dbReference>
<dbReference type="PROSITE" id="PS00108">
    <property type="entry name" value="PROTEIN_KINASE_ST"/>
    <property type="match status" value="1"/>
</dbReference>
<keyword evidence="7" id="KW-0732">Signal</keyword>
<dbReference type="Gene3D" id="3.30.200.20">
    <property type="entry name" value="Phosphorylase Kinase, domain 1"/>
    <property type="match status" value="1"/>
</dbReference>
<evidence type="ECO:0000313" key="10">
    <source>
        <dbReference type="EMBL" id="KAK4604687.1"/>
    </source>
</evidence>
<dbReference type="Proteomes" id="UP001324115">
    <property type="component" value="Unassembled WGS sequence"/>
</dbReference>
<dbReference type="InterPro" id="IPR008271">
    <property type="entry name" value="Ser/Thr_kinase_AS"/>
</dbReference>
<proteinExistence type="predicted"/>
<evidence type="ECO:0000313" key="11">
    <source>
        <dbReference type="Proteomes" id="UP001324115"/>
    </source>
</evidence>
<keyword evidence="11" id="KW-1185">Reference proteome</keyword>
<dbReference type="PANTHER" id="PTHR27002">
    <property type="entry name" value="RECEPTOR-LIKE SERINE/THREONINE-PROTEIN KINASE SD1-8"/>
    <property type="match status" value="1"/>
</dbReference>
<evidence type="ECO:0000256" key="5">
    <source>
        <dbReference type="ARBA" id="ARBA00022840"/>
    </source>
</evidence>
<dbReference type="GO" id="GO:0008061">
    <property type="term" value="F:chitin binding"/>
    <property type="evidence" value="ECO:0007669"/>
    <property type="project" value="InterPro"/>
</dbReference>
<dbReference type="SUPFAM" id="SSF51445">
    <property type="entry name" value="(Trans)glycosidases"/>
    <property type="match status" value="1"/>
</dbReference>
<comment type="caution">
    <text evidence="10">The sequence shown here is derived from an EMBL/GenBank/DDBJ whole genome shotgun (WGS) entry which is preliminary data.</text>
</comment>
<evidence type="ECO:0000256" key="6">
    <source>
        <dbReference type="SAM" id="Phobius"/>
    </source>
</evidence>
<dbReference type="AlphaFoldDB" id="A0AAN7G132"/>
<dbReference type="InterPro" id="IPR011583">
    <property type="entry name" value="Chitinase_II/V-like_cat"/>
</dbReference>
<feature type="domain" description="Protein kinase" evidence="8">
    <location>
        <begin position="464"/>
        <end position="750"/>
    </location>
</feature>
<keyword evidence="3" id="KW-0547">Nucleotide-binding</keyword>
<gene>
    <name evidence="10" type="ORF">RGQ29_012951</name>
</gene>
<dbReference type="EMBL" id="JAXUIC010000002">
    <property type="protein sequence ID" value="KAK4604687.1"/>
    <property type="molecule type" value="Genomic_DNA"/>
</dbReference>
<dbReference type="FunFam" id="1.10.510.10:FF:001964">
    <property type="entry name" value="Uncharacterized protein"/>
    <property type="match status" value="1"/>
</dbReference>
<dbReference type="InterPro" id="IPR011009">
    <property type="entry name" value="Kinase-like_dom_sf"/>
</dbReference>
<dbReference type="PROSITE" id="PS50011">
    <property type="entry name" value="PROTEIN_KINASE_DOM"/>
    <property type="match status" value="1"/>
</dbReference>
<dbReference type="GO" id="GO:0005886">
    <property type="term" value="C:plasma membrane"/>
    <property type="evidence" value="ECO:0007669"/>
    <property type="project" value="TreeGrafter"/>
</dbReference>
<dbReference type="InterPro" id="IPR029070">
    <property type="entry name" value="Chitinase_insertion_sf"/>
</dbReference>